<proteinExistence type="predicted"/>
<accession>A0A2Z2MP72</accession>
<dbReference type="InterPro" id="IPR036390">
    <property type="entry name" value="WH_DNA-bd_sf"/>
</dbReference>
<dbReference type="KEGG" id="tsl:A3L11_08085"/>
<protein>
    <submittedName>
        <fullName evidence="1">DNA-binding protein</fullName>
    </submittedName>
</protein>
<dbReference type="Proteomes" id="UP000250125">
    <property type="component" value="Chromosome"/>
</dbReference>
<reference evidence="1 2" key="1">
    <citation type="submission" date="2016-04" db="EMBL/GenBank/DDBJ databases">
        <title>Complete genome sequence of Thermococcus siculi type strain RG-20.</title>
        <authorList>
            <person name="Oger P.M."/>
        </authorList>
    </citation>
    <scope>NUCLEOTIDE SEQUENCE [LARGE SCALE GENOMIC DNA]</scope>
    <source>
        <strain evidence="1 2">RG-20</strain>
    </source>
</reference>
<dbReference type="AlphaFoldDB" id="A0A2Z2MP72"/>
<sequence>MRMLERVLELLERGKNIDEIAEELGVPREGVVGAMEILASLGYIEMVEAGEGACATCPLRSLCQGSCFRFKGKVYMVADFKLEK</sequence>
<dbReference type="SUPFAM" id="SSF46785">
    <property type="entry name" value="Winged helix' DNA-binding domain"/>
    <property type="match status" value="1"/>
</dbReference>
<evidence type="ECO:0000313" key="1">
    <source>
        <dbReference type="EMBL" id="ASJ09191.1"/>
    </source>
</evidence>
<dbReference type="GeneID" id="33318188"/>
<organism evidence="1 2">
    <name type="scientific">Thermococcus siculi</name>
    <dbReference type="NCBI Taxonomy" id="72803"/>
    <lineage>
        <taxon>Archaea</taxon>
        <taxon>Methanobacteriati</taxon>
        <taxon>Methanobacteriota</taxon>
        <taxon>Thermococci</taxon>
        <taxon>Thermococcales</taxon>
        <taxon>Thermococcaceae</taxon>
        <taxon>Thermococcus</taxon>
    </lineage>
</organism>
<name>A0A2Z2MP72_9EURY</name>
<keyword evidence="2" id="KW-1185">Reference proteome</keyword>
<dbReference type="RefSeq" id="WP_088856425.1">
    <property type="nucleotide sequence ID" value="NZ_CP015103.1"/>
</dbReference>
<gene>
    <name evidence="1" type="ORF">A3L11_08085</name>
</gene>
<evidence type="ECO:0000313" key="2">
    <source>
        <dbReference type="Proteomes" id="UP000250125"/>
    </source>
</evidence>
<dbReference type="EMBL" id="CP015103">
    <property type="protein sequence ID" value="ASJ09191.1"/>
    <property type="molecule type" value="Genomic_DNA"/>
</dbReference>
<keyword evidence="1" id="KW-0238">DNA-binding</keyword>
<dbReference type="GO" id="GO:0003677">
    <property type="term" value="F:DNA binding"/>
    <property type="evidence" value="ECO:0007669"/>
    <property type="project" value="UniProtKB-KW"/>
</dbReference>